<proteinExistence type="predicted"/>
<accession>A0A059EX81</accession>
<reference evidence="2 3" key="2">
    <citation type="submission" date="2014-03" db="EMBL/GenBank/DDBJ databases">
        <title>The Genome Sequence of Anncaliia algerae insect isolate PRA339.</title>
        <authorList>
            <consortium name="The Broad Institute Genome Sequencing Platform"/>
            <consortium name="The Broad Institute Genome Sequencing Center for Infectious Disease"/>
            <person name="Cuomo C."/>
            <person name="Becnel J."/>
            <person name="Sanscrainte N."/>
            <person name="Walker B."/>
            <person name="Young S.K."/>
            <person name="Zeng Q."/>
            <person name="Gargeya S."/>
            <person name="Fitzgerald M."/>
            <person name="Haas B."/>
            <person name="Abouelleil A."/>
            <person name="Alvarado L."/>
            <person name="Arachchi H.M."/>
            <person name="Berlin A.M."/>
            <person name="Chapman S.B."/>
            <person name="Dewar J."/>
            <person name="Goldberg J."/>
            <person name="Griggs A."/>
            <person name="Gujja S."/>
            <person name="Hansen M."/>
            <person name="Howarth C."/>
            <person name="Imamovic A."/>
            <person name="Larimer J."/>
            <person name="McCowan C."/>
            <person name="Murphy C."/>
            <person name="Neiman D."/>
            <person name="Pearson M."/>
            <person name="Priest M."/>
            <person name="Roberts A."/>
            <person name="Saif S."/>
            <person name="Shea T."/>
            <person name="Sisk P."/>
            <person name="Sykes S."/>
            <person name="Wortman J."/>
            <person name="Nusbaum C."/>
            <person name="Birren B."/>
        </authorList>
    </citation>
    <scope>NUCLEOTIDE SEQUENCE [LARGE SCALE GENOMIC DNA]</scope>
    <source>
        <strain evidence="2 3">PRA339</strain>
    </source>
</reference>
<dbReference type="HOGENOM" id="CLU_039519_0_0_1"/>
<dbReference type="VEuPathDB" id="MicrosporidiaDB:H312_03131"/>
<evidence type="ECO:0000313" key="3">
    <source>
        <dbReference type="Proteomes" id="UP000030655"/>
    </source>
</evidence>
<organism evidence="2 3">
    <name type="scientific">Anncaliia algerae PRA339</name>
    <dbReference type="NCBI Taxonomy" id="1288291"/>
    <lineage>
        <taxon>Eukaryota</taxon>
        <taxon>Fungi</taxon>
        <taxon>Fungi incertae sedis</taxon>
        <taxon>Microsporidia</taxon>
        <taxon>Tubulinosematoidea</taxon>
        <taxon>Tubulinosematidae</taxon>
        <taxon>Anncaliia</taxon>
    </lineage>
</organism>
<feature type="signal peptide" evidence="1">
    <location>
        <begin position="1"/>
        <end position="21"/>
    </location>
</feature>
<evidence type="ECO:0000256" key="1">
    <source>
        <dbReference type="SAM" id="SignalP"/>
    </source>
</evidence>
<dbReference type="AlphaFoldDB" id="A0A059EX81"/>
<keyword evidence="3" id="KW-1185">Reference proteome</keyword>
<name>A0A059EX81_9MICR</name>
<protein>
    <submittedName>
        <fullName evidence="2">Uncharacterized protein</fullName>
    </submittedName>
</protein>
<evidence type="ECO:0000313" key="2">
    <source>
        <dbReference type="EMBL" id="KCZ79472.1"/>
    </source>
</evidence>
<reference evidence="3" key="1">
    <citation type="submission" date="2013-02" db="EMBL/GenBank/DDBJ databases">
        <authorList>
            <consortium name="The Broad Institute Genome Sequencing Platform"/>
            <person name="Cuomo C."/>
            <person name="Becnel J."/>
            <person name="Sanscrainte N."/>
            <person name="Walker B."/>
            <person name="Young S.K."/>
            <person name="Zeng Q."/>
            <person name="Gargeya S."/>
            <person name="Fitzgerald M."/>
            <person name="Haas B."/>
            <person name="Abouelleil A."/>
            <person name="Alvarado L."/>
            <person name="Arachchi H.M."/>
            <person name="Berlin A.M."/>
            <person name="Chapman S.B."/>
            <person name="Dewar J."/>
            <person name="Goldberg J."/>
            <person name="Griggs A."/>
            <person name="Gujja S."/>
            <person name="Hansen M."/>
            <person name="Howarth C."/>
            <person name="Imamovic A."/>
            <person name="Larimer J."/>
            <person name="McCowan C."/>
            <person name="Murphy C."/>
            <person name="Neiman D."/>
            <person name="Pearson M."/>
            <person name="Priest M."/>
            <person name="Roberts A."/>
            <person name="Saif S."/>
            <person name="Shea T."/>
            <person name="Sisk P."/>
            <person name="Sykes S."/>
            <person name="Wortman J."/>
            <person name="Nusbaum C."/>
            <person name="Birren B."/>
        </authorList>
    </citation>
    <scope>NUCLEOTIDE SEQUENCE [LARGE SCALE GENOMIC DNA]</scope>
    <source>
        <strain evidence="3">PRA339</strain>
    </source>
</reference>
<dbReference type="EMBL" id="KK365270">
    <property type="protein sequence ID" value="KCZ79472.1"/>
    <property type="molecule type" value="Genomic_DNA"/>
</dbReference>
<sequence length="526" mass="63835">MFCCKEIIICFLFLLEKITCSVTNDTSYNYNIEKNRKIKENIDKIVDNYIINRDNFLNFKNCIECLILRSKRSFSSANNLSEERKEFLLNSTIEILKRGFNPGKHILYFSEDMDYTEVNPSSENEFYGNFKYTFYFIKSCISKIKNIEKFYRICIEGTKPIIENYILTQSYNKEGMNNCLEEIVKKFNEFLDNDGYKYYIGDIQSDLQEFYILGKHFYNIWTNCSDELKYRLIFGYNCINLKKKEIKFNRTLIRNKIREIEEMYEYIINYLKNLENPDYYIENNQKYTQMMEFIYNTELILYKCKILYRFINENKSYIIKTYHDDGNIIENTVSEKKINEYLYEIELISNKIKNDYLLKCTVNSIWRYLMIMLNVEETILDDFVEKKRKQIQLLCEEGNKIMFDLMAKFFEIDDKTFKNSYVEIFFDSEKSTLFSNIEYDYFYLTPYFFSSDLFSDFSVIILLGKIHYYNSFKYYSKVDIDSNSIFRQKFEIIKREMLDLQLLSLAVNEVEKNLRETQLWFLQNYN</sequence>
<dbReference type="OrthoDB" id="10343517at2759"/>
<dbReference type="Proteomes" id="UP000030655">
    <property type="component" value="Unassembled WGS sequence"/>
</dbReference>
<keyword evidence="1" id="KW-0732">Signal</keyword>
<feature type="chain" id="PRO_5001577583" evidence="1">
    <location>
        <begin position="22"/>
        <end position="526"/>
    </location>
</feature>
<gene>
    <name evidence="2" type="ORF">H312_03131</name>
</gene>